<dbReference type="AlphaFoldDB" id="A0A4S4LP10"/>
<reference evidence="3 4" key="1">
    <citation type="submission" date="2019-02" db="EMBL/GenBank/DDBJ databases">
        <title>Genome sequencing of the rare red list fungi Antrodiella citrinella (Flaviporus citrinellus).</title>
        <authorList>
            <person name="Buettner E."/>
            <person name="Kellner H."/>
        </authorList>
    </citation>
    <scope>NUCLEOTIDE SEQUENCE [LARGE SCALE GENOMIC DNA]</scope>
    <source>
        <strain evidence="3 4">DSM 108506</strain>
    </source>
</reference>
<protein>
    <recommendedName>
        <fullName evidence="2">CxC2-like cysteine cluster KDZ transposase-associated domain-containing protein</fullName>
    </recommendedName>
</protein>
<accession>A0A4S4LP10</accession>
<dbReference type="EMBL" id="SGPM01000995">
    <property type="protein sequence ID" value="THH13992.1"/>
    <property type="molecule type" value="Genomic_DNA"/>
</dbReference>
<feature type="compositionally biased region" description="Acidic residues" evidence="1">
    <location>
        <begin position="32"/>
        <end position="42"/>
    </location>
</feature>
<feature type="compositionally biased region" description="Basic and acidic residues" evidence="1">
    <location>
        <begin position="22"/>
        <end position="31"/>
    </location>
</feature>
<sequence>CARPPALALRDSDDDSSEEDQDRLRPDVEAIDHDEEEDEEAAGDGAENDQGNSETSKDRLARWIPFRDLYLDKLLRADGLAEALHMDMCFRCKQFAGEYRCRDCSCSLLFCQDCVCEQHSYMPLHRIEVWTGSFFNKTCLADLGLVFQLGHGGRACCPLPSSTRSLVVVDTSGIHNVAIQFCECLDEDGAIPDLWVQVFRAGWLPATTIRPKTAFTFQLLDFYLELNWSAKTNLNDFYKTLENLTDKTGVASEFYRYRQMSLAVRIWRHLHALKRQGRGHDPAGPSATAPGALAVECAACPHPGRNLPDNWSDCPPERMWIYFMFLMVDANFRLRCKDHGIEDIELSSGWAFFVEESKYLNHVAEHAEGQGQDESTCSAEHKAILNANLRKDGYIASGVGAVLCARHAFARPNGVGDLQKGEKYCNMDYLVLSTLVLSLIHRLVLSYDIACQYSKKFDTRRLSYSEDVQVNIEAIRWAIPKKHIAVHGKNHSRFSLNFLRHVGRTYGEGIESAWNYNNPLSGATIEMGLALRHEVLDDHWNAWNWLKTVSFGSHLARSLEEALRKSEEHREAFEDHNDMYESKVTDEWTVIVQCWHINPNSKPDPFEEPVRGISLKTVQLELAQEEADVIALGTLPEHEISPSDFVQVAFELEEHQQALRDAISGFRHGVSFKISIFLGQEFFVL</sequence>
<evidence type="ECO:0000313" key="4">
    <source>
        <dbReference type="Proteomes" id="UP000308730"/>
    </source>
</evidence>
<dbReference type="PANTHER" id="PTHR33096">
    <property type="entry name" value="CXC2 DOMAIN-CONTAINING PROTEIN"/>
    <property type="match status" value="1"/>
</dbReference>
<comment type="caution">
    <text evidence="3">The sequence shown here is derived from an EMBL/GenBank/DDBJ whole genome shotgun (WGS) entry which is preliminary data.</text>
</comment>
<dbReference type="OrthoDB" id="2793259at2759"/>
<evidence type="ECO:0000313" key="3">
    <source>
        <dbReference type="EMBL" id="THH13992.1"/>
    </source>
</evidence>
<dbReference type="InterPro" id="IPR040521">
    <property type="entry name" value="KDZ"/>
</dbReference>
<evidence type="ECO:0000259" key="2">
    <source>
        <dbReference type="Pfam" id="PF18803"/>
    </source>
</evidence>
<feature type="non-terminal residue" evidence="3">
    <location>
        <position position="1"/>
    </location>
</feature>
<feature type="domain" description="CxC2-like cysteine cluster KDZ transposase-associated" evidence="2">
    <location>
        <begin position="140"/>
        <end position="249"/>
    </location>
</feature>
<dbReference type="Pfam" id="PF18758">
    <property type="entry name" value="KDZ"/>
    <property type="match status" value="1"/>
</dbReference>
<feature type="region of interest" description="Disordered" evidence="1">
    <location>
        <begin position="1"/>
        <end position="56"/>
    </location>
</feature>
<gene>
    <name evidence="3" type="ORF">EUX98_g9660</name>
</gene>
<feature type="compositionally biased region" description="Acidic residues" evidence="1">
    <location>
        <begin position="12"/>
        <end position="21"/>
    </location>
</feature>
<dbReference type="PANTHER" id="PTHR33096:SF1">
    <property type="entry name" value="CXC1-LIKE CYSTEINE CLUSTER ASSOCIATED WITH KDZ TRANSPOSASES DOMAIN-CONTAINING PROTEIN"/>
    <property type="match status" value="1"/>
</dbReference>
<dbReference type="InterPro" id="IPR041457">
    <property type="entry name" value="CxC2_KDZ-assoc"/>
</dbReference>
<dbReference type="Pfam" id="PF18803">
    <property type="entry name" value="CxC2"/>
    <property type="match status" value="1"/>
</dbReference>
<organism evidence="3 4">
    <name type="scientific">Antrodiella citrinella</name>
    <dbReference type="NCBI Taxonomy" id="2447956"/>
    <lineage>
        <taxon>Eukaryota</taxon>
        <taxon>Fungi</taxon>
        <taxon>Dikarya</taxon>
        <taxon>Basidiomycota</taxon>
        <taxon>Agaricomycotina</taxon>
        <taxon>Agaricomycetes</taxon>
        <taxon>Polyporales</taxon>
        <taxon>Steccherinaceae</taxon>
        <taxon>Antrodiella</taxon>
    </lineage>
</organism>
<dbReference type="Proteomes" id="UP000308730">
    <property type="component" value="Unassembled WGS sequence"/>
</dbReference>
<dbReference type="CDD" id="cd19757">
    <property type="entry name" value="Bbox1"/>
    <property type="match status" value="1"/>
</dbReference>
<keyword evidence="4" id="KW-1185">Reference proteome</keyword>
<evidence type="ECO:0000256" key="1">
    <source>
        <dbReference type="SAM" id="MobiDB-lite"/>
    </source>
</evidence>
<name>A0A4S4LP10_9APHY</name>
<proteinExistence type="predicted"/>